<name>A0ABQ6MLF6_9STRA</name>
<gene>
    <name evidence="2" type="ORF">TeGR_g6040</name>
</gene>
<accession>A0ABQ6MLF6</accession>
<feature type="compositionally biased region" description="Basic and acidic residues" evidence="1">
    <location>
        <begin position="178"/>
        <end position="197"/>
    </location>
</feature>
<reference evidence="2 3" key="1">
    <citation type="journal article" date="2023" name="Commun. Biol.">
        <title>Genome analysis of Parmales, the sister group of diatoms, reveals the evolutionary specialization of diatoms from phago-mixotrophs to photoautotrophs.</title>
        <authorList>
            <person name="Ban H."/>
            <person name="Sato S."/>
            <person name="Yoshikawa S."/>
            <person name="Yamada K."/>
            <person name="Nakamura Y."/>
            <person name="Ichinomiya M."/>
            <person name="Sato N."/>
            <person name="Blanc-Mathieu R."/>
            <person name="Endo H."/>
            <person name="Kuwata A."/>
            <person name="Ogata H."/>
        </authorList>
    </citation>
    <scope>NUCLEOTIDE SEQUENCE [LARGE SCALE GENOMIC DNA]</scope>
</reference>
<dbReference type="Proteomes" id="UP001165060">
    <property type="component" value="Unassembled WGS sequence"/>
</dbReference>
<protein>
    <submittedName>
        <fullName evidence="2">Uncharacterized protein</fullName>
    </submittedName>
</protein>
<feature type="compositionally biased region" description="Polar residues" evidence="1">
    <location>
        <begin position="89"/>
        <end position="100"/>
    </location>
</feature>
<dbReference type="EMBL" id="BRYB01002951">
    <property type="protein sequence ID" value="GMI28055.1"/>
    <property type="molecule type" value="Genomic_DNA"/>
</dbReference>
<feature type="region of interest" description="Disordered" evidence="1">
    <location>
        <begin position="1"/>
        <end position="115"/>
    </location>
</feature>
<feature type="compositionally biased region" description="Pro residues" evidence="1">
    <location>
        <begin position="54"/>
        <end position="77"/>
    </location>
</feature>
<comment type="caution">
    <text evidence="2">The sequence shown here is derived from an EMBL/GenBank/DDBJ whole genome shotgun (WGS) entry which is preliminary data.</text>
</comment>
<keyword evidence="3" id="KW-1185">Reference proteome</keyword>
<evidence type="ECO:0000256" key="1">
    <source>
        <dbReference type="SAM" id="MobiDB-lite"/>
    </source>
</evidence>
<proteinExistence type="predicted"/>
<organism evidence="2 3">
    <name type="scientific">Tetraparma gracilis</name>
    <dbReference type="NCBI Taxonomy" id="2962635"/>
    <lineage>
        <taxon>Eukaryota</taxon>
        <taxon>Sar</taxon>
        <taxon>Stramenopiles</taxon>
        <taxon>Ochrophyta</taxon>
        <taxon>Bolidophyceae</taxon>
        <taxon>Parmales</taxon>
        <taxon>Triparmaceae</taxon>
        <taxon>Tetraparma</taxon>
    </lineage>
</organism>
<sequence>MVPGTSTEDNVDDDWGGARQGKIDIEALDDQIDSQRGVWGLLKRDSKSKKKTGLPPPPAFGAPFPPAASPSSSPPPRSGELPSKPDFAQRNSKPDPTSELTFKPPTVPNAMDSDSEEEYVLEIKCLDDGITTHVDHRSQGLAGISDKERMRIRDGVVLGEKLLFEKIAQFKGTLNEKKEDFARYREEESRRRGEGRKSTGGLFKGFGKSRSAVNTGSSGGASLGGTPQSPPPARGPVQVPLDSPTHAPIDRRASTGTAAGTVDRSKHNRSEFTFALKSTPHSALDGDDN</sequence>
<evidence type="ECO:0000313" key="2">
    <source>
        <dbReference type="EMBL" id="GMI28055.1"/>
    </source>
</evidence>
<feature type="region of interest" description="Disordered" evidence="1">
    <location>
        <begin position="178"/>
        <end position="289"/>
    </location>
</feature>
<evidence type="ECO:0000313" key="3">
    <source>
        <dbReference type="Proteomes" id="UP001165060"/>
    </source>
</evidence>